<dbReference type="GO" id="GO:0005794">
    <property type="term" value="C:Golgi apparatus"/>
    <property type="evidence" value="ECO:0007669"/>
    <property type="project" value="TreeGrafter"/>
</dbReference>
<feature type="transmembrane region" description="Helical" evidence="7">
    <location>
        <begin position="419"/>
        <end position="436"/>
    </location>
</feature>
<evidence type="ECO:0000259" key="9">
    <source>
        <dbReference type="Pfam" id="PF06814"/>
    </source>
</evidence>
<feature type="chain" id="PRO_5043441905" description="GOST seven transmembrane domain-containing protein" evidence="8">
    <location>
        <begin position="17"/>
        <end position="510"/>
    </location>
</feature>
<evidence type="ECO:0000313" key="11">
    <source>
        <dbReference type="Proteomes" id="UP001431209"/>
    </source>
</evidence>
<evidence type="ECO:0000256" key="8">
    <source>
        <dbReference type="SAM" id="SignalP"/>
    </source>
</evidence>
<keyword evidence="11" id="KW-1185">Reference proteome</keyword>
<dbReference type="AlphaFoldDB" id="A0AAW2YZ52"/>
<feature type="transmembrane region" description="Helical" evidence="7">
    <location>
        <begin position="269"/>
        <end position="295"/>
    </location>
</feature>
<sequence length="510" mass="58479">MRLIILVLYFLSIANCRIFDFETHHDTSQSTVINTFGHTAKGVLNLTVAQFQMHIPKKIDDLGTSRYVTVKSDSANVGFIYKRVTSDESAHHESYFRGLFIHSQNERACFENLRASIRAMDQDAIIVPISKVQLNVPNIIRVPNGKKGLYGLFYYNCEQRKDIVVVPASLRTHIEQYNEASEASPGKKSSRDYLTVGESPLSLIYTSISVCFLLMTIVGTLYIVKERKNVYKIHSLMVLLTFLKSASLFFEGARFHYLQMNGIALEWSVMYYVFTFLKGVMMVMVVLLLATGWSFIKSFLTSLEKRMLVGILSLQVFSNVGTVVLEASEKSNSAFNTWRQVFNWVDLVCIILVLPVISWSIRNLRNASTADGKAIQNAIRLSQFQLLYIVVFGYSYFTRILGTFMKTRLNHNFAWMPDLINELLTLTVFVFTGYQFRPIKIQEYMDDDQGEDSDENEEEGVKGRKRRGLTKQARFRGMVEDPLAAEQPPPVFGWVYSVVEYVFMRVRKIM</sequence>
<feature type="domain" description="GOST seven transmembrane" evidence="9">
    <location>
        <begin position="200"/>
        <end position="438"/>
    </location>
</feature>
<dbReference type="PANTHER" id="PTHR21229">
    <property type="entry name" value="LUNG SEVEN TRANSMEMBRANE RECEPTOR"/>
    <property type="match status" value="1"/>
</dbReference>
<protein>
    <recommendedName>
        <fullName evidence="9">GOST seven transmembrane domain-containing protein</fullName>
    </recommendedName>
</protein>
<evidence type="ECO:0000256" key="3">
    <source>
        <dbReference type="ARBA" id="ARBA00022729"/>
    </source>
</evidence>
<dbReference type="PANTHER" id="PTHR21229:SF2">
    <property type="entry name" value="RE59932P"/>
    <property type="match status" value="1"/>
</dbReference>
<feature type="transmembrane region" description="Helical" evidence="7">
    <location>
        <begin position="307"/>
        <end position="325"/>
    </location>
</feature>
<name>A0AAW2YZ52_9EUKA</name>
<evidence type="ECO:0000256" key="4">
    <source>
        <dbReference type="ARBA" id="ARBA00022989"/>
    </source>
</evidence>
<feature type="transmembrane region" description="Helical" evidence="7">
    <location>
        <begin position="236"/>
        <end position="257"/>
    </location>
</feature>
<feature type="region of interest" description="Disordered" evidence="6">
    <location>
        <begin position="447"/>
        <end position="468"/>
    </location>
</feature>
<evidence type="ECO:0000256" key="5">
    <source>
        <dbReference type="ARBA" id="ARBA00023136"/>
    </source>
</evidence>
<feature type="transmembrane region" description="Helical" evidence="7">
    <location>
        <begin position="381"/>
        <end position="399"/>
    </location>
</feature>
<evidence type="ECO:0000256" key="2">
    <source>
        <dbReference type="ARBA" id="ARBA00022692"/>
    </source>
</evidence>
<evidence type="ECO:0000256" key="1">
    <source>
        <dbReference type="ARBA" id="ARBA00004141"/>
    </source>
</evidence>
<reference evidence="10 11" key="1">
    <citation type="submission" date="2024-03" db="EMBL/GenBank/DDBJ databases">
        <title>The Acrasis kona genome and developmental transcriptomes reveal deep origins of eukaryotic multicellular pathways.</title>
        <authorList>
            <person name="Sheikh S."/>
            <person name="Fu C.-J."/>
            <person name="Brown M.W."/>
            <person name="Baldauf S.L."/>
        </authorList>
    </citation>
    <scope>NUCLEOTIDE SEQUENCE [LARGE SCALE GENOMIC DNA]</scope>
    <source>
        <strain evidence="10 11">ATCC MYA-3509</strain>
    </source>
</reference>
<comment type="caution">
    <text evidence="10">The sequence shown here is derived from an EMBL/GenBank/DDBJ whole genome shotgun (WGS) entry which is preliminary data.</text>
</comment>
<feature type="transmembrane region" description="Helical" evidence="7">
    <location>
        <begin position="203"/>
        <end position="224"/>
    </location>
</feature>
<comment type="subcellular location">
    <subcellularLocation>
        <location evidence="1">Membrane</location>
        <topology evidence="1">Multi-pass membrane protein</topology>
    </subcellularLocation>
</comment>
<accession>A0AAW2YZ52</accession>
<gene>
    <name evidence="10" type="ORF">AKO1_012498</name>
</gene>
<keyword evidence="3 8" id="KW-0732">Signal</keyword>
<dbReference type="GO" id="GO:0016020">
    <property type="term" value="C:membrane"/>
    <property type="evidence" value="ECO:0007669"/>
    <property type="project" value="UniProtKB-SubCell"/>
</dbReference>
<dbReference type="Pfam" id="PF06814">
    <property type="entry name" value="GOST_TM"/>
    <property type="match status" value="1"/>
</dbReference>
<dbReference type="Proteomes" id="UP001431209">
    <property type="component" value="Unassembled WGS sequence"/>
</dbReference>
<dbReference type="EMBL" id="JAOPGA020000776">
    <property type="protein sequence ID" value="KAL0481582.1"/>
    <property type="molecule type" value="Genomic_DNA"/>
</dbReference>
<feature type="transmembrane region" description="Helical" evidence="7">
    <location>
        <begin position="341"/>
        <end position="361"/>
    </location>
</feature>
<evidence type="ECO:0000256" key="6">
    <source>
        <dbReference type="SAM" id="MobiDB-lite"/>
    </source>
</evidence>
<dbReference type="InterPro" id="IPR009637">
    <property type="entry name" value="GPR107/GPR108-like"/>
</dbReference>
<dbReference type="InterPro" id="IPR053937">
    <property type="entry name" value="GOST_TM"/>
</dbReference>
<proteinExistence type="predicted"/>
<feature type="signal peptide" evidence="8">
    <location>
        <begin position="1"/>
        <end position="16"/>
    </location>
</feature>
<evidence type="ECO:0000256" key="7">
    <source>
        <dbReference type="SAM" id="Phobius"/>
    </source>
</evidence>
<keyword evidence="2 7" id="KW-0812">Transmembrane</keyword>
<organism evidence="10 11">
    <name type="scientific">Acrasis kona</name>
    <dbReference type="NCBI Taxonomy" id="1008807"/>
    <lineage>
        <taxon>Eukaryota</taxon>
        <taxon>Discoba</taxon>
        <taxon>Heterolobosea</taxon>
        <taxon>Tetramitia</taxon>
        <taxon>Eutetramitia</taxon>
        <taxon>Acrasidae</taxon>
        <taxon>Acrasis</taxon>
    </lineage>
</organism>
<keyword evidence="5 7" id="KW-0472">Membrane</keyword>
<keyword evidence="4 7" id="KW-1133">Transmembrane helix</keyword>
<feature type="compositionally biased region" description="Acidic residues" evidence="6">
    <location>
        <begin position="447"/>
        <end position="458"/>
    </location>
</feature>
<evidence type="ECO:0000313" key="10">
    <source>
        <dbReference type="EMBL" id="KAL0481582.1"/>
    </source>
</evidence>